<dbReference type="Gene3D" id="2.30.29.30">
    <property type="entry name" value="Pleckstrin-homology domain (PH domain)/Phosphotyrosine-binding domain (PTB)"/>
    <property type="match status" value="1"/>
</dbReference>
<dbReference type="InterPro" id="IPR035899">
    <property type="entry name" value="DBL_dom_sf"/>
</dbReference>
<dbReference type="PANTHER" id="PTHR13217">
    <property type="entry name" value="PLECKSTRIN HOMOLOGY DOMAIN-CONTAINING FAMILY G MEMBER 7"/>
    <property type="match status" value="1"/>
</dbReference>
<name>A0A813UKL0_9BILA</name>
<feature type="compositionally biased region" description="Low complexity" evidence="1">
    <location>
        <begin position="121"/>
        <end position="130"/>
    </location>
</feature>
<dbReference type="EMBL" id="CAJNOI010000020">
    <property type="protein sequence ID" value="CAF0830961.1"/>
    <property type="molecule type" value="Genomic_DNA"/>
</dbReference>
<gene>
    <name evidence="3" type="ORF">BJG266_LOCUS6781</name>
    <name evidence="4" type="ORF">QVE165_LOCUS33861</name>
</gene>
<protein>
    <recommendedName>
        <fullName evidence="2">DH domain-containing protein</fullName>
    </recommendedName>
</protein>
<dbReference type="CDD" id="cd00160">
    <property type="entry name" value="RhoGEF"/>
    <property type="match status" value="1"/>
</dbReference>
<feature type="compositionally biased region" description="Polar residues" evidence="1">
    <location>
        <begin position="530"/>
        <end position="552"/>
    </location>
</feature>
<feature type="compositionally biased region" description="Basic and acidic residues" evidence="1">
    <location>
        <begin position="108"/>
        <end position="117"/>
    </location>
</feature>
<feature type="region of interest" description="Disordered" evidence="1">
    <location>
        <begin position="708"/>
        <end position="731"/>
    </location>
</feature>
<dbReference type="PANTHER" id="PTHR13217:SF11">
    <property type="entry name" value="PLECKSTRIN HOMOLOGY DOMAIN-CONTAINING FAMILY G MEMBER 5"/>
    <property type="match status" value="1"/>
</dbReference>
<dbReference type="PROSITE" id="PS50010">
    <property type="entry name" value="DH_2"/>
    <property type="match status" value="1"/>
</dbReference>
<evidence type="ECO:0000259" key="2">
    <source>
        <dbReference type="PROSITE" id="PS50010"/>
    </source>
</evidence>
<dbReference type="AlphaFoldDB" id="A0A813UKL0"/>
<dbReference type="InterPro" id="IPR040181">
    <property type="entry name" value="PKHG5/7"/>
</dbReference>
<feature type="region of interest" description="Disordered" evidence="1">
    <location>
        <begin position="528"/>
        <end position="552"/>
    </location>
</feature>
<keyword evidence="5" id="KW-1185">Reference proteome</keyword>
<dbReference type="EMBL" id="CAJNOM010000314">
    <property type="protein sequence ID" value="CAF1348759.1"/>
    <property type="molecule type" value="Genomic_DNA"/>
</dbReference>
<organism evidence="3 6">
    <name type="scientific">Adineta steineri</name>
    <dbReference type="NCBI Taxonomy" id="433720"/>
    <lineage>
        <taxon>Eukaryota</taxon>
        <taxon>Metazoa</taxon>
        <taxon>Spiralia</taxon>
        <taxon>Gnathifera</taxon>
        <taxon>Rotifera</taxon>
        <taxon>Eurotatoria</taxon>
        <taxon>Bdelloidea</taxon>
        <taxon>Adinetida</taxon>
        <taxon>Adinetidae</taxon>
        <taxon>Adineta</taxon>
    </lineage>
</organism>
<dbReference type="SUPFAM" id="SSF50729">
    <property type="entry name" value="PH domain-like"/>
    <property type="match status" value="1"/>
</dbReference>
<sequence length="1074" mass="122464">MTDEIPYRRISICRQLSDVLKSKRKSYNESHSSTSKFSWNCTLSTIDSPINEQSNISFDDPVVNGRLIKQKSISYDDVVFLASEQNITTNQTKQNGEINNRALAKTSAGRERKEKRNSTGSAVLPSNSKSSSKRLSTHCMMLDNDDNQDSKSSNRTTKISRSSIFTSSIFTRDATDLSERSESNLSFVRRKCDEWLTHGLPKLAQLQCSIDECDLIIEKEWQPFLTEQARALMSEATKLQQEAIYELLSTEVSYIRQILTMTDILMTSISILKSSQRDGIFNDIDMEKLFSNIQDVLHGNLLFWKEILLPVKVKLKQNGLPMNPSDFKNGFINFDVYFKPYLNYVLDQKTSAEYFKQKLSRDELFQYLISWIEGNFTNRLSFSDLTIKPLQRLTRYKLLLEAIQKKTHDTQQKNDLHEMIQKVATFVNRVNSKLHNQEQEERIRQISDRIGPYEYVSAPPELTSILQEYNRDSTSNRLDLLQDMPLYVRGHRRQIIQQGPMKMKDSKNSQDVYCYLFTDMFLITKGGKRSGSTNSPSLHNDNQSNRSASNISNKILKPPIRIDRLDVREYDRRGGNSTNTELNTASIVALIFSEYNLIESAYLFQTNLSKQWIENIRTTKTNFQSLMEESKLKFQTLNSSTNSSVSTIVKQESLSSPSSPSIDLPILNVENSNSSNDNTPRRSSKVESDVFKIVEQTRRNSRTDRKNFGRYFTADGTSTHETNSSTTPIKQISSSSVTILKRMSWNNEQSSEKTDSSLITNSFRSVHSSSGVSSTGSFLFSTDEDSSLTTTSSSIPSIVPSIKNEEFDGQTSISTVIGIDDQTRQNLLHQERNVTSEDCLDNKNSQQSFTQLSSSSTSTLTLNNQTILESTSSVTGHITSPESVFRRTPFASVKKRNQTHRLPYHQQLGHRRHRIFDENDIQSSTHTIIYDSPKAFHEQKLIRTIHSLDDNPLFITSGHESDYDNNRSTTIQIPVNNFFHSNDLLRTDDLLLGDQNEITLHNDTHIENINNQQSDIIRITSTNSSNKTNIPTLNDSTSTSTNHLAYRKDSLTSRRLIDIRSHLLLNTTLDATEV</sequence>
<dbReference type="SMART" id="SM00233">
    <property type="entry name" value="PH"/>
    <property type="match status" value="1"/>
</dbReference>
<evidence type="ECO:0000313" key="3">
    <source>
        <dbReference type="EMBL" id="CAF0830961.1"/>
    </source>
</evidence>
<evidence type="ECO:0000313" key="5">
    <source>
        <dbReference type="Proteomes" id="UP000663832"/>
    </source>
</evidence>
<feature type="region of interest" description="Disordered" evidence="1">
    <location>
        <begin position="651"/>
        <end position="689"/>
    </location>
</feature>
<dbReference type="InterPro" id="IPR000219">
    <property type="entry name" value="DH_dom"/>
</dbReference>
<dbReference type="Pfam" id="PF00621">
    <property type="entry name" value="RhoGEF"/>
    <property type="match status" value="1"/>
</dbReference>
<proteinExistence type="predicted"/>
<dbReference type="GO" id="GO:0030424">
    <property type="term" value="C:axon"/>
    <property type="evidence" value="ECO:0007669"/>
    <property type="project" value="TreeGrafter"/>
</dbReference>
<feature type="compositionally biased region" description="Polar residues" evidence="1">
    <location>
        <begin position="669"/>
        <end position="678"/>
    </location>
</feature>
<dbReference type="OrthoDB" id="660555at2759"/>
<dbReference type="SMART" id="SM00325">
    <property type="entry name" value="RhoGEF"/>
    <property type="match status" value="1"/>
</dbReference>
<dbReference type="GO" id="GO:0007266">
    <property type="term" value="P:Rho protein signal transduction"/>
    <property type="evidence" value="ECO:0007669"/>
    <property type="project" value="TreeGrafter"/>
</dbReference>
<evidence type="ECO:0000313" key="6">
    <source>
        <dbReference type="Proteomes" id="UP000663877"/>
    </source>
</evidence>
<feature type="domain" description="DH" evidence="2">
    <location>
        <begin position="239"/>
        <end position="433"/>
    </location>
</feature>
<dbReference type="Proteomes" id="UP000663877">
    <property type="component" value="Unassembled WGS sequence"/>
</dbReference>
<dbReference type="GO" id="GO:0043542">
    <property type="term" value="P:endothelial cell migration"/>
    <property type="evidence" value="ECO:0007669"/>
    <property type="project" value="TreeGrafter"/>
</dbReference>
<dbReference type="InterPro" id="IPR011993">
    <property type="entry name" value="PH-like_dom_sf"/>
</dbReference>
<dbReference type="GO" id="GO:0005085">
    <property type="term" value="F:guanyl-nucleotide exchange factor activity"/>
    <property type="evidence" value="ECO:0007669"/>
    <property type="project" value="InterPro"/>
</dbReference>
<feature type="compositionally biased region" description="Low complexity" evidence="1">
    <location>
        <begin position="651"/>
        <end position="667"/>
    </location>
</feature>
<accession>A0A813UKL0</accession>
<dbReference type="SUPFAM" id="SSF48065">
    <property type="entry name" value="DBL homology domain (DH-domain)"/>
    <property type="match status" value="1"/>
</dbReference>
<dbReference type="GO" id="GO:0030139">
    <property type="term" value="C:endocytic vesicle"/>
    <property type="evidence" value="ECO:0007669"/>
    <property type="project" value="TreeGrafter"/>
</dbReference>
<dbReference type="Gene3D" id="1.20.900.10">
    <property type="entry name" value="Dbl homology (DH) domain"/>
    <property type="match status" value="1"/>
</dbReference>
<comment type="caution">
    <text evidence="3">The sequence shown here is derived from an EMBL/GenBank/DDBJ whole genome shotgun (WGS) entry which is preliminary data.</text>
</comment>
<feature type="region of interest" description="Disordered" evidence="1">
    <location>
        <begin position="91"/>
        <end position="134"/>
    </location>
</feature>
<dbReference type="InterPro" id="IPR001849">
    <property type="entry name" value="PH_domain"/>
</dbReference>
<reference evidence="3" key="1">
    <citation type="submission" date="2021-02" db="EMBL/GenBank/DDBJ databases">
        <authorList>
            <person name="Nowell W R."/>
        </authorList>
    </citation>
    <scope>NUCLEOTIDE SEQUENCE</scope>
</reference>
<feature type="compositionally biased region" description="Polar residues" evidence="1">
    <location>
        <begin position="715"/>
        <end position="731"/>
    </location>
</feature>
<evidence type="ECO:0000256" key="1">
    <source>
        <dbReference type="SAM" id="MobiDB-lite"/>
    </source>
</evidence>
<evidence type="ECO:0000313" key="4">
    <source>
        <dbReference type="EMBL" id="CAF1348759.1"/>
    </source>
</evidence>
<dbReference type="GO" id="GO:0005886">
    <property type="term" value="C:plasma membrane"/>
    <property type="evidence" value="ECO:0007669"/>
    <property type="project" value="TreeGrafter"/>
</dbReference>
<dbReference type="Proteomes" id="UP000663832">
    <property type="component" value="Unassembled WGS sequence"/>
</dbReference>